<dbReference type="Gene3D" id="3.40.30.10">
    <property type="entry name" value="Glutaredoxin"/>
    <property type="match status" value="1"/>
</dbReference>
<proteinExistence type="predicted"/>
<dbReference type="OrthoDB" id="9800630at2"/>
<gene>
    <name evidence="2" type="ORF">CR194_10600</name>
</gene>
<dbReference type="Proteomes" id="UP000248214">
    <property type="component" value="Unassembled WGS sequence"/>
</dbReference>
<evidence type="ECO:0000313" key="2">
    <source>
        <dbReference type="EMBL" id="PYZ93603.1"/>
    </source>
</evidence>
<evidence type="ECO:0000313" key="3">
    <source>
        <dbReference type="Proteomes" id="UP000248214"/>
    </source>
</evidence>
<dbReference type="InterPro" id="IPR012336">
    <property type="entry name" value="Thioredoxin-like_fold"/>
</dbReference>
<dbReference type="Pfam" id="PF13192">
    <property type="entry name" value="Thioredoxin_3"/>
    <property type="match status" value="1"/>
</dbReference>
<sequence length="75" mass="8453">MDVKIYINSTINSKLFEKRVSDVMDQLGLQAEFISVDHSKASSQHPFYTPALYIDGNLISSGKVLSKEEILKCFL</sequence>
<reference evidence="2 3" key="1">
    <citation type="submission" date="2017-10" db="EMBL/GenBank/DDBJ databases">
        <title>Bacillus sp. nov., a halophilic bacterium isolated from a Keqin Lake.</title>
        <authorList>
            <person name="Wang H."/>
        </authorList>
    </citation>
    <scope>NUCLEOTIDE SEQUENCE [LARGE SCALE GENOMIC DNA]</scope>
    <source>
        <strain evidence="2 3">KQ-12</strain>
    </source>
</reference>
<feature type="domain" description="Thioredoxin-like fold" evidence="1">
    <location>
        <begin position="1"/>
        <end position="73"/>
    </location>
</feature>
<name>A0A323TLX7_9BACI</name>
<dbReference type="AlphaFoldDB" id="A0A323TLX7"/>
<organism evidence="2 3">
    <name type="scientific">Salipaludibacillus keqinensis</name>
    <dbReference type="NCBI Taxonomy" id="2045207"/>
    <lineage>
        <taxon>Bacteria</taxon>
        <taxon>Bacillati</taxon>
        <taxon>Bacillota</taxon>
        <taxon>Bacilli</taxon>
        <taxon>Bacillales</taxon>
        <taxon>Bacillaceae</taxon>
    </lineage>
</organism>
<evidence type="ECO:0000259" key="1">
    <source>
        <dbReference type="Pfam" id="PF13192"/>
    </source>
</evidence>
<keyword evidence="3" id="KW-1185">Reference proteome</keyword>
<accession>A0A323TLX7</accession>
<dbReference type="EMBL" id="PDOD01000002">
    <property type="protein sequence ID" value="PYZ93603.1"/>
    <property type="molecule type" value="Genomic_DNA"/>
</dbReference>
<comment type="caution">
    <text evidence="2">The sequence shown here is derived from an EMBL/GenBank/DDBJ whole genome shotgun (WGS) entry which is preliminary data.</text>
</comment>
<protein>
    <recommendedName>
        <fullName evidence="1">Thioredoxin-like fold domain-containing protein</fullName>
    </recommendedName>
</protein>
<dbReference type="RefSeq" id="WP_110609635.1">
    <property type="nucleotide sequence ID" value="NZ_PDOD01000002.1"/>
</dbReference>